<comment type="caution">
    <text evidence="1">The sequence shown here is derived from an EMBL/GenBank/DDBJ whole genome shotgun (WGS) entry which is preliminary data.</text>
</comment>
<gene>
    <name evidence="1" type="ORF">BC781_101630</name>
</gene>
<reference evidence="1 2" key="1">
    <citation type="submission" date="2018-03" db="EMBL/GenBank/DDBJ databases">
        <title>Genomic Encyclopedia of Archaeal and Bacterial Type Strains, Phase II (KMG-II): from individual species to whole genera.</title>
        <authorList>
            <person name="Goeker M."/>
        </authorList>
    </citation>
    <scope>NUCLEOTIDE SEQUENCE [LARGE SCALE GENOMIC DNA]</scope>
    <source>
        <strain evidence="1 2">DSM 28229</strain>
    </source>
</reference>
<keyword evidence="2" id="KW-1185">Reference proteome</keyword>
<proteinExistence type="predicted"/>
<name>A0A315ZGM2_SEDFL</name>
<dbReference type="EMBL" id="QGDO01000001">
    <property type="protein sequence ID" value="PWJ44280.1"/>
    <property type="molecule type" value="Genomic_DNA"/>
</dbReference>
<accession>A0A315ZGM2</accession>
<protein>
    <recommendedName>
        <fullName evidence="3">PIN-like domain-containing protein</fullName>
    </recommendedName>
</protein>
<dbReference type="AlphaFoldDB" id="A0A315ZGM2"/>
<evidence type="ECO:0000313" key="2">
    <source>
        <dbReference type="Proteomes" id="UP000245535"/>
    </source>
</evidence>
<evidence type="ECO:0000313" key="1">
    <source>
        <dbReference type="EMBL" id="PWJ44280.1"/>
    </source>
</evidence>
<organism evidence="1 2">
    <name type="scientific">Sediminitomix flava</name>
    <dbReference type="NCBI Taxonomy" id="379075"/>
    <lineage>
        <taxon>Bacteria</taxon>
        <taxon>Pseudomonadati</taxon>
        <taxon>Bacteroidota</taxon>
        <taxon>Cytophagia</taxon>
        <taxon>Cytophagales</taxon>
        <taxon>Flammeovirgaceae</taxon>
        <taxon>Sediminitomix</taxon>
    </lineage>
</organism>
<dbReference type="Proteomes" id="UP000245535">
    <property type="component" value="Unassembled WGS sequence"/>
</dbReference>
<dbReference type="RefSeq" id="WP_109615783.1">
    <property type="nucleotide sequence ID" value="NZ_QGDO01000001.1"/>
</dbReference>
<evidence type="ECO:0008006" key="3">
    <source>
        <dbReference type="Google" id="ProtNLM"/>
    </source>
</evidence>
<sequence length="210" mass="24692">MKKVYIFIDVESANQLLAEGFIDENWHLVFFMRNDPRSNPEVKKCKSQLGQQCKIFQEPRMDRDFLEDNLKLRIGQYHQKANATAKFVIISQEQVFDNTIKIIKKDGRHCIRLSDLNYNNIVNALQLEPSHKESTLNESIFSSEALKVIRNLRTVSSKRRPTKLDSFKNYLSNFFLGLDYKEEMAAIILEELIQKEVVIVKAERVKYRLF</sequence>